<keyword evidence="13" id="KW-1185">Reference proteome</keyword>
<dbReference type="PROSITE" id="PS00545">
    <property type="entry name" value="ALDOSE_1_EPIMERASE"/>
    <property type="match status" value="1"/>
</dbReference>
<evidence type="ECO:0000256" key="8">
    <source>
        <dbReference type="ARBA" id="ARBA00022837"/>
    </source>
</evidence>
<dbReference type="CDD" id="cd09019">
    <property type="entry name" value="galactose_mutarotase_like"/>
    <property type="match status" value="1"/>
</dbReference>
<sequence length="336" mass="37281">MSTTVTYKAWGTTQGKDIFLFSLTNSSGAFVEVTNYGATLVSINVPDKHGKPGNTIIGFPALESYLDDNCYVGSTIGRYANRISNARFTLHGETYQLEANDGANSNHSASSGFNSKVFGFEIYEGEGVTFLIHSDDGEGGYPGNLSLRVTYMWTVDNELIISYKSISDKDTYANFTNHAYFNLSNGDLTILDHQLQINADEVVAATDDYIPTGEIIPAGKIILDRAKGINSYYILNEDKPDADGFAARLIDPSSGRILTVNTSYPGMFLYTGDYLNSRHPNLDNRYCQPFEGLCLECQHYPDSMNRPEFPSALLRKHHVYDEFISLKFGLIPHDTL</sequence>
<keyword evidence="10 11" id="KW-0119">Carbohydrate metabolism</keyword>
<dbReference type="PANTHER" id="PTHR10091">
    <property type="entry name" value="ALDOSE-1-EPIMERASE"/>
    <property type="match status" value="1"/>
</dbReference>
<protein>
    <recommendedName>
        <fullName evidence="7 11">Aldose 1-epimerase</fullName>
        <ecNumber evidence="6 11">5.1.3.3</ecNumber>
    </recommendedName>
</protein>
<dbReference type="Proteomes" id="UP001500841">
    <property type="component" value="Unassembled WGS sequence"/>
</dbReference>
<dbReference type="InterPro" id="IPR047215">
    <property type="entry name" value="Galactose_mutarotase-like"/>
</dbReference>
<comment type="similarity">
    <text evidence="4 11">Belongs to the aldose epimerase family.</text>
</comment>
<proteinExistence type="inferred from homology"/>
<comment type="caution">
    <text evidence="12">The sequence shown here is derived from an EMBL/GenBank/DDBJ whole genome shotgun (WGS) entry which is preliminary data.</text>
</comment>
<evidence type="ECO:0000256" key="4">
    <source>
        <dbReference type="ARBA" id="ARBA00006206"/>
    </source>
</evidence>
<evidence type="ECO:0000256" key="6">
    <source>
        <dbReference type="ARBA" id="ARBA00013185"/>
    </source>
</evidence>
<reference evidence="13" key="1">
    <citation type="journal article" date="2019" name="Int. J. Syst. Evol. Microbiol.">
        <title>The Global Catalogue of Microorganisms (GCM) 10K type strain sequencing project: providing services to taxonomists for standard genome sequencing and annotation.</title>
        <authorList>
            <consortium name="The Broad Institute Genomics Platform"/>
            <consortium name="The Broad Institute Genome Sequencing Center for Infectious Disease"/>
            <person name="Wu L."/>
            <person name="Ma J."/>
        </authorList>
    </citation>
    <scope>NUCLEOTIDE SEQUENCE [LARGE SCALE GENOMIC DNA]</scope>
    <source>
        <strain evidence="13">JCM 17085</strain>
    </source>
</reference>
<keyword evidence="9 11" id="KW-0413">Isomerase</keyword>
<organism evidence="12 13">
    <name type="scientific">Mucilaginibacter panaciglaebae</name>
    <dbReference type="NCBI Taxonomy" id="502331"/>
    <lineage>
        <taxon>Bacteria</taxon>
        <taxon>Pseudomonadati</taxon>
        <taxon>Bacteroidota</taxon>
        <taxon>Sphingobacteriia</taxon>
        <taxon>Sphingobacteriales</taxon>
        <taxon>Sphingobacteriaceae</taxon>
        <taxon>Mucilaginibacter</taxon>
    </lineage>
</organism>
<comment type="cofactor">
    <cofactor evidence="2">
        <name>Ca(2+)</name>
        <dbReference type="ChEBI" id="CHEBI:29108"/>
    </cofactor>
</comment>
<dbReference type="Pfam" id="PF01263">
    <property type="entry name" value="Aldose_epim"/>
    <property type="match status" value="1"/>
</dbReference>
<comment type="subunit">
    <text evidence="5">Monomer.</text>
</comment>
<comment type="pathway">
    <text evidence="3 11">Carbohydrate metabolism; hexose metabolism.</text>
</comment>
<dbReference type="EC" id="5.1.3.3" evidence="6 11"/>
<evidence type="ECO:0000256" key="5">
    <source>
        <dbReference type="ARBA" id="ARBA00011245"/>
    </source>
</evidence>
<keyword evidence="8" id="KW-0106">Calcium</keyword>
<dbReference type="InterPro" id="IPR008183">
    <property type="entry name" value="Aldose_1/G6P_1-epimerase"/>
</dbReference>
<dbReference type="PANTHER" id="PTHR10091:SF0">
    <property type="entry name" value="GALACTOSE MUTAROTASE"/>
    <property type="match status" value="1"/>
</dbReference>
<dbReference type="RefSeq" id="WP_345105410.1">
    <property type="nucleotide sequence ID" value="NZ_BAABCV010000009.1"/>
</dbReference>
<evidence type="ECO:0000256" key="1">
    <source>
        <dbReference type="ARBA" id="ARBA00001614"/>
    </source>
</evidence>
<evidence type="ECO:0000256" key="10">
    <source>
        <dbReference type="ARBA" id="ARBA00023277"/>
    </source>
</evidence>
<evidence type="ECO:0000256" key="3">
    <source>
        <dbReference type="ARBA" id="ARBA00005028"/>
    </source>
</evidence>
<evidence type="ECO:0000256" key="7">
    <source>
        <dbReference type="ARBA" id="ARBA00014165"/>
    </source>
</evidence>
<dbReference type="PIRSF" id="PIRSF005096">
    <property type="entry name" value="GALM"/>
    <property type="match status" value="1"/>
</dbReference>
<dbReference type="Gene3D" id="2.70.98.10">
    <property type="match status" value="1"/>
</dbReference>
<dbReference type="InterPro" id="IPR018052">
    <property type="entry name" value="Ald1_epimerase_CS"/>
</dbReference>
<gene>
    <name evidence="12" type="ORF">GCM10022392_26840</name>
</gene>
<evidence type="ECO:0000313" key="12">
    <source>
        <dbReference type="EMBL" id="GAA4100821.1"/>
    </source>
</evidence>
<comment type="catalytic activity">
    <reaction evidence="1 11">
        <text>alpha-D-glucose = beta-D-glucose</text>
        <dbReference type="Rhea" id="RHEA:10264"/>
        <dbReference type="ChEBI" id="CHEBI:15903"/>
        <dbReference type="ChEBI" id="CHEBI:17925"/>
        <dbReference type="EC" id="5.1.3.3"/>
    </reaction>
</comment>
<dbReference type="InterPro" id="IPR014718">
    <property type="entry name" value="GH-type_carb-bd"/>
</dbReference>
<dbReference type="InterPro" id="IPR015443">
    <property type="entry name" value="Aldose_1-epimerase"/>
</dbReference>
<dbReference type="EMBL" id="BAABCV010000009">
    <property type="protein sequence ID" value="GAA4100821.1"/>
    <property type="molecule type" value="Genomic_DNA"/>
</dbReference>
<accession>A0ABP7WZP9</accession>
<evidence type="ECO:0000256" key="2">
    <source>
        <dbReference type="ARBA" id="ARBA00001913"/>
    </source>
</evidence>
<name>A0ABP7WZP9_9SPHI</name>
<dbReference type="InterPro" id="IPR011013">
    <property type="entry name" value="Gal_mutarotase_sf_dom"/>
</dbReference>
<evidence type="ECO:0000256" key="11">
    <source>
        <dbReference type="PIRNR" id="PIRNR005096"/>
    </source>
</evidence>
<evidence type="ECO:0000256" key="9">
    <source>
        <dbReference type="ARBA" id="ARBA00023235"/>
    </source>
</evidence>
<evidence type="ECO:0000313" key="13">
    <source>
        <dbReference type="Proteomes" id="UP001500841"/>
    </source>
</evidence>
<dbReference type="SUPFAM" id="SSF74650">
    <property type="entry name" value="Galactose mutarotase-like"/>
    <property type="match status" value="1"/>
</dbReference>